<keyword evidence="3" id="KW-1185">Reference proteome</keyword>
<protein>
    <submittedName>
        <fullName evidence="2">Uncharacterized protein</fullName>
    </submittedName>
</protein>
<evidence type="ECO:0000256" key="1">
    <source>
        <dbReference type="SAM" id="MobiDB-lite"/>
    </source>
</evidence>
<gene>
    <name evidence="2" type="ORF">ACFFNY_33445</name>
</gene>
<evidence type="ECO:0000313" key="2">
    <source>
        <dbReference type="EMBL" id="MFB9756508.1"/>
    </source>
</evidence>
<reference evidence="2 3" key="1">
    <citation type="submission" date="2024-09" db="EMBL/GenBank/DDBJ databases">
        <authorList>
            <person name="Sun Q."/>
            <person name="Mori K."/>
        </authorList>
    </citation>
    <scope>NUCLEOTIDE SEQUENCE [LARGE SCALE GENOMIC DNA]</scope>
    <source>
        <strain evidence="2 3">JCM 12520</strain>
    </source>
</reference>
<comment type="caution">
    <text evidence="2">The sequence shown here is derived from an EMBL/GenBank/DDBJ whole genome shotgun (WGS) entry which is preliminary data.</text>
</comment>
<dbReference type="RefSeq" id="WP_344916469.1">
    <property type="nucleotide sequence ID" value="NZ_BAAAYO010000020.1"/>
</dbReference>
<organism evidence="2 3">
    <name type="scientific">Paenibacillus hodogayensis</name>
    <dbReference type="NCBI Taxonomy" id="279208"/>
    <lineage>
        <taxon>Bacteria</taxon>
        <taxon>Bacillati</taxon>
        <taxon>Bacillota</taxon>
        <taxon>Bacilli</taxon>
        <taxon>Bacillales</taxon>
        <taxon>Paenibacillaceae</taxon>
        <taxon>Paenibacillus</taxon>
    </lineage>
</organism>
<evidence type="ECO:0000313" key="3">
    <source>
        <dbReference type="Proteomes" id="UP001589619"/>
    </source>
</evidence>
<accession>A0ABV5W7P2</accession>
<proteinExistence type="predicted"/>
<dbReference type="Proteomes" id="UP001589619">
    <property type="component" value="Unassembled WGS sequence"/>
</dbReference>
<name>A0ABV5W7P2_9BACL</name>
<dbReference type="EMBL" id="JBHMAG010000024">
    <property type="protein sequence ID" value="MFB9756508.1"/>
    <property type="molecule type" value="Genomic_DNA"/>
</dbReference>
<feature type="region of interest" description="Disordered" evidence="1">
    <location>
        <begin position="59"/>
        <end position="85"/>
    </location>
</feature>
<sequence>MQQKRKLLLTGLLGLGIAVGIYAGQVAIVSKADGATQPGSADDPLVTKSYLDEQLKKLSGGQWTPATPPAGQTGSGGTGTSSGVSEARVQELLAAEIAKLKQQLQNQGATVPPSTPSGDSALIVLKLQQGQTLYGGIGAELIVRSGKTIVVSNDDGIPDVTAGKDIAAGSTVDNNHLLVIPREGRGIKPDPKVKDEIYVMVRGTYILLNEDGSKGTP</sequence>